<dbReference type="Pfam" id="PF00067">
    <property type="entry name" value="p450"/>
    <property type="match status" value="1"/>
</dbReference>
<dbReference type="PANTHER" id="PTHR46696">
    <property type="entry name" value="P450, PUTATIVE (EUROFUNG)-RELATED"/>
    <property type="match status" value="1"/>
</dbReference>
<reference evidence="4" key="1">
    <citation type="journal article" date="2019" name="Int. J. Syst. Evol. Microbiol.">
        <title>The Global Catalogue of Microorganisms (GCM) 10K type strain sequencing project: providing services to taxonomists for standard genome sequencing and annotation.</title>
        <authorList>
            <consortium name="The Broad Institute Genomics Platform"/>
            <consortium name="The Broad Institute Genome Sequencing Center for Infectious Disease"/>
            <person name="Wu L."/>
            <person name="Ma J."/>
        </authorList>
    </citation>
    <scope>NUCLEOTIDE SEQUENCE [LARGE SCALE GENOMIC DNA]</scope>
    <source>
        <strain evidence="4">KCTC 42087</strain>
    </source>
</reference>
<dbReference type="PRINTS" id="PR00359">
    <property type="entry name" value="BP450"/>
</dbReference>
<keyword evidence="2" id="KW-0503">Monooxygenase</keyword>
<sequence>MSDLAAYDPWSAGFVADPYPAFAALRADRPVFFHEPTGQWVVSRYADVDALLRDRRLGRTYLHVAGHEEFGREPDADFLKPFWDLIRAGMLDVEPPVHTRLRRLVSKAFTARMVEGLRPMIRALAEELAGALAAGGGGDLVAELAEPLPVNVIAEMLGVPAEDRPLLRPWSADICGMFELNPSEEAQRTAVRAAVEFSGYLRGLARARRDVPRDDLISALAQVVDEGGDRLTEDELIGTCVLLLNAGHEATVNATGNGWWSLFRNPGELARLRADRALVPTAVEELMRYDTPAPMFERWVLEDVEVAGAVIPRGAEIALQFASANRDPEVFADPGRLDLARDPNPHIGFGLGVHYCLGAPLARIELAESYGALLRLAPGMRLAQEPEWKPGFVLRGLKALHVEI</sequence>
<proteinExistence type="inferred from homology"/>
<keyword evidence="2" id="KW-0560">Oxidoreductase</keyword>
<keyword evidence="2" id="KW-0349">Heme</keyword>
<dbReference type="CDD" id="cd20625">
    <property type="entry name" value="CYP164-like"/>
    <property type="match status" value="1"/>
</dbReference>
<evidence type="ECO:0000313" key="3">
    <source>
        <dbReference type="EMBL" id="MFC5753875.1"/>
    </source>
</evidence>
<dbReference type="EMBL" id="JBHSON010000126">
    <property type="protein sequence ID" value="MFC5753875.1"/>
    <property type="molecule type" value="Genomic_DNA"/>
</dbReference>
<dbReference type="SUPFAM" id="SSF48264">
    <property type="entry name" value="Cytochrome P450"/>
    <property type="match status" value="1"/>
</dbReference>
<name>A0ABW1AHQ2_9ACTN</name>
<comment type="caution">
    <text evidence="3">The sequence shown here is derived from an EMBL/GenBank/DDBJ whole genome shotgun (WGS) entry which is preliminary data.</text>
</comment>
<accession>A0ABW1AHQ2</accession>
<keyword evidence="4" id="KW-1185">Reference proteome</keyword>
<keyword evidence="2" id="KW-0408">Iron</keyword>
<organism evidence="3 4">
    <name type="scientific">Actinomadura rugatobispora</name>
    <dbReference type="NCBI Taxonomy" id="1994"/>
    <lineage>
        <taxon>Bacteria</taxon>
        <taxon>Bacillati</taxon>
        <taxon>Actinomycetota</taxon>
        <taxon>Actinomycetes</taxon>
        <taxon>Streptosporangiales</taxon>
        <taxon>Thermomonosporaceae</taxon>
        <taxon>Actinomadura</taxon>
    </lineage>
</organism>
<dbReference type="Proteomes" id="UP001596074">
    <property type="component" value="Unassembled WGS sequence"/>
</dbReference>
<comment type="similarity">
    <text evidence="1 2">Belongs to the cytochrome P450 family.</text>
</comment>
<evidence type="ECO:0000256" key="2">
    <source>
        <dbReference type="RuleBase" id="RU000461"/>
    </source>
</evidence>
<dbReference type="InterPro" id="IPR036396">
    <property type="entry name" value="Cyt_P450_sf"/>
</dbReference>
<dbReference type="Gene3D" id="1.10.630.10">
    <property type="entry name" value="Cytochrome P450"/>
    <property type="match status" value="1"/>
</dbReference>
<dbReference type="InterPro" id="IPR002397">
    <property type="entry name" value="Cyt_P450_B"/>
</dbReference>
<dbReference type="RefSeq" id="WP_378291363.1">
    <property type="nucleotide sequence ID" value="NZ_JBHSON010000126.1"/>
</dbReference>
<gene>
    <name evidence="3" type="ORF">ACFPZN_50370</name>
</gene>
<protein>
    <submittedName>
        <fullName evidence="3">Cytochrome P450</fullName>
    </submittedName>
</protein>
<keyword evidence="2" id="KW-0479">Metal-binding</keyword>
<dbReference type="InterPro" id="IPR017972">
    <property type="entry name" value="Cyt_P450_CS"/>
</dbReference>
<dbReference type="InterPro" id="IPR001128">
    <property type="entry name" value="Cyt_P450"/>
</dbReference>
<evidence type="ECO:0000256" key="1">
    <source>
        <dbReference type="ARBA" id="ARBA00010617"/>
    </source>
</evidence>
<dbReference type="PROSITE" id="PS00086">
    <property type="entry name" value="CYTOCHROME_P450"/>
    <property type="match status" value="1"/>
</dbReference>
<dbReference type="PANTHER" id="PTHR46696:SF1">
    <property type="entry name" value="CYTOCHROME P450 YJIB-RELATED"/>
    <property type="match status" value="1"/>
</dbReference>
<evidence type="ECO:0000313" key="4">
    <source>
        <dbReference type="Proteomes" id="UP001596074"/>
    </source>
</evidence>